<reference evidence="2 3" key="1">
    <citation type="journal article" date="2015" name="Nature">
        <title>rRNA introns, odd ribosomes, and small enigmatic genomes across a large radiation of phyla.</title>
        <authorList>
            <person name="Brown C.T."/>
            <person name="Hug L.A."/>
            <person name="Thomas B.C."/>
            <person name="Sharon I."/>
            <person name="Castelle C.J."/>
            <person name="Singh A."/>
            <person name="Wilkins M.J."/>
            <person name="Williams K.H."/>
            <person name="Banfield J.F."/>
        </authorList>
    </citation>
    <scope>NUCLEOTIDE SEQUENCE [LARGE SCALE GENOMIC DNA]</scope>
</reference>
<name>A0A0G1W2Z0_9BACT</name>
<accession>A0A0G1W2Z0</accession>
<feature type="compositionally biased region" description="Basic and acidic residues" evidence="1">
    <location>
        <begin position="19"/>
        <end position="32"/>
    </location>
</feature>
<protein>
    <submittedName>
        <fullName evidence="2">Uncharacterized protein</fullName>
    </submittedName>
</protein>
<evidence type="ECO:0000313" key="2">
    <source>
        <dbReference type="EMBL" id="KKW13093.1"/>
    </source>
</evidence>
<comment type="caution">
    <text evidence="2">The sequence shown here is derived from an EMBL/GenBank/DDBJ whole genome shotgun (WGS) entry which is preliminary data.</text>
</comment>
<feature type="region of interest" description="Disordered" evidence="1">
    <location>
        <begin position="8"/>
        <end position="32"/>
    </location>
</feature>
<proteinExistence type="predicted"/>
<evidence type="ECO:0000256" key="1">
    <source>
        <dbReference type="SAM" id="MobiDB-lite"/>
    </source>
</evidence>
<evidence type="ECO:0000313" key="3">
    <source>
        <dbReference type="Proteomes" id="UP000034588"/>
    </source>
</evidence>
<dbReference type="EMBL" id="LCQD01000005">
    <property type="protein sequence ID" value="KKW13093.1"/>
    <property type="molecule type" value="Genomic_DNA"/>
</dbReference>
<gene>
    <name evidence="2" type="ORF">UY48_C0005G0049</name>
</gene>
<organism evidence="2 3">
    <name type="scientific">Candidatus Gottesmanbacteria bacterium GW2011_GWB1_49_7</name>
    <dbReference type="NCBI Taxonomy" id="1618448"/>
    <lineage>
        <taxon>Bacteria</taxon>
        <taxon>Candidatus Gottesmaniibacteriota</taxon>
    </lineage>
</organism>
<dbReference type="Proteomes" id="UP000034588">
    <property type="component" value="Unassembled WGS sequence"/>
</dbReference>
<sequence length="149" mass="16963">MDWQKAERKGIAAAHAQHHRDSGRGTRKGDGHDEYFTIEEKSCKKTRLITGAMIEKARKDARVNGQDWAILVVPRLVYAHMYVVIDRETYMMLGGSLDGVIADNVSSFTLPPIITLAPNQVMRYYMRTLGEEVVVIRLERFNELRGLPC</sequence>
<dbReference type="AlphaFoldDB" id="A0A0G1W2Z0"/>